<feature type="compositionally biased region" description="Basic and acidic residues" evidence="1">
    <location>
        <begin position="72"/>
        <end position="81"/>
    </location>
</feature>
<gene>
    <name evidence="2" type="ORF">BRAFLDRAFT_87866</name>
</gene>
<feature type="region of interest" description="Disordered" evidence="1">
    <location>
        <begin position="72"/>
        <end position="97"/>
    </location>
</feature>
<dbReference type="EMBL" id="GG666487">
    <property type="protein sequence ID" value="EEN64225.1"/>
    <property type="molecule type" value="Genomic_DNA"/>
</dbReference>
<reference evidence="2" key="1">
    <citation type="journal article" date="2008" name="Nature">
        <title>The amphioxus genome and the evolution of the chordate karyotype.</title>
        <authorList>
            <consortium name="US DOE Joint Genome Institute (JGI-PGF)"/>
            <person name="Putnam N.H."/>
            <person name="Butts T."/>
            <person name="Ferrier D.E.K."/>
            <person name="Furlong R.F."/>
            <person name="Hellsten U."/>
            <person name="Kawashima T."/>
            <person name="Robinson-Rechavi M."/>
            <person name="Shoguchi E."/>
            <person name="Terry A."/>
            <person name="Yu J.-K."/>
            <person name="Benito-Gutierrez E.L."/>
            <person name="Dubchak I."/>
            <person name="Garcia-Fernandez J."/>
            <person name="Gibson-Brown J.J."/>
            <person name="Grigoriev I.V."/>
            <person name="Horton A.C."/>
            <person name="de Jong P.J."/>
            <person name="Jurka J."/>
            <person name="Kapitonov V.V."/>
            <person name="Kohara Y."/>
            <person name="Kuroki Y."/>
            <person name="Lindquist E."/>
            <person name="Lucas S."/>
            <person name="Osoegawa K."/>
            <person name="Pennacchio L.A."/>
            <person name="Salamov A.A."/>
            <person name="Satou Y."/>
            <person name="Sauka-Spengler T."/>
            <person name="Schmutz J."/>
            <person name="Shin-I T."/>
            <person name="Toyoda A."/>
            <person name="Bronner-Fraser M."/>
            <person name="Fujiyama A."/>
            <person name="Holland L.Z."/>
            <person name="Holland P.W.H."/>
            <person name="Satoh N."/>
            <person name="Rokhsar D.S."/>
        </authorList>
    </citation>
    <scope>NUCLEOTIDE SEQUENCE [LARGE SCALE GENOMIC DNA]</scope>
    <source>
        <strain evidence="2">S238N-H82</strain>
        <tissue evidence="2">Testes</tissue>
    </source>
</reference>
<proteinExistence type="predicted"/>
<accession>C3Y5H8</accession>
<evidence type="ECO:0000256" key="1">
    <source>
        <dbReference type="SAM" id="MobiDB-lite"/>
    </source>
</evidence>
<name>C3Y5H8_BRAFL</name>
<protein>
    <submittedName>
        <fullName evidence="2">Uncharacterized protein</fullName>
    </submittedName>
</protein>
<evidence type="ECO:0000313" key="2">
    <source>
        <dbReference type="EMBL" id="EEN64225.1"/>
    </source>
</evidence>
<dbReference type="InParanoid" id="C3Y5H8"/>
<sequence length="471" mass="49293">MYDWLGCNDGVMTTVGVTVAEGTDDPKVSATVEAREDNGSTVLKESILYDGLGLSCSDVADAVWVSTGTVCERKGRSEPDPSKSSLLMETDDPDDLDTPRLAVAEGTAEELCKMDAGIARDCKALEAGRLSRNCNSGEEMSSTVKLEVAIIVVDTGNADDKSTEFKLKSGMAIIDKDSSRLTCEIDCNVGDDEMESEGRISMEVGCTAVSFRDKVDTVVITDVGVTVICAGISLEEKATAKLLELEKAALSGIVTAVAAGVLTESDTKLPEGCKLSNTDNSTLELVLGDAVDNTTDGEKLNTLLKLALKVFDGSKLELNSTSLNSRAVESTLGEIAETNATLGLTVSCGLTAVFELMADVSADCVDISDGEDGTMVRVLADEKLPLKVKLGNTLVVVCFRSTPTDNDGVDVTGDISKTEIVGDGSSIVVVPDILDLVSAVAMVLAKSELPNEMAEKSTLLSVGINVGDKAL</sequence>
<organism>
    <name type="scientific">Branchiostoma floridae</name>
    <name type="common">Florida lancelet</name>
    <name type="synonym">Amphioxus</name>
    <dbReference type="NCBI Taxonomy" id="7739"/>
    <lineage>
        <taxon>Eukaryota</taxon>
        <taxon>Metazoa</taxon>
        <taxon>Chordata</taxon>
        <taxon>Cephalochordata</taxon>
        <taxon>Leptocardii</taxon>
        <taxon>Amphioxiformes</taxon>
        <taxon>Branchiostomatidae</taxon>
        <taxon>Branchiostoma</taxon>
    </lineage>
</organism>
<dbReference type="AlphaFoldDB" id="C3Y5H8"/>